<sequence>MTRSAINRLRAAKPDAAAVDRFVARFTARHEVPIVEGERCTFLWRGEADAVHLVQRIVGLPDRIPLRRLPDTDLWYAVLELPEGSRINYQFDVRHGDHVECTNDPLNPKISYSPVGSSSACFAHGYHTPEWTFPDPDARPGELTELVVRSRALRRDWPVTVYLPARFRRTASYPLLVVYDGGDFLQYAAAKTVLDNLIHRLDVAEVVVAFVNPGDRLVEYANSAVYARFVTRELVPRLEAELPLIGSRAGRCLLGSSFGAVAALSAAYRAPDVYGNLVLMSGSFVFTDIAGADHGGGPVFDPVVRFVNRYRERPRRVADRMFVSCGMYEPLITPNRSMVPVFESAGMAVRFLETRDGHCWENWRDSLREALSWVYPGPQKLVYE</sequence>
<dbReference type="PANTHER" id="PTHR48098">
    <property type="entry name" value="ENTEROCHELIN ESTERASE-RELATED"/>
    <property type="match status" value="1"/>
</dbReference>
<dbReference type="Pfam" id="PF11806">
    <property type="entry name" value="Enterochelin_N"/>
    <property type="match status" value="1"/>
</dbReference>
<protein>
    <submittedName>
        <fullName evidence="6">Alpha/beta hydrolase-fold protein</fullName>
    </submittedName>
</protein>
<evidence type="ECO:0000256" key="1">
    <source>
        <dbReference type="ARBA" id="ARBA00004496"/>
    </source>
</evidence>
<dbReference type="InterPro" id="IPR021764">
    <property type="entry name" value="Enterochelin_esterase_N"/>
</dbReference>
<name>A0ABU2NEW7_9PSEU</name>
<keyword evidence="2" id="KW-0963">Cytoplasm</keyword>
<evidence type="ECO:0000313" key="7">
    <source>
        <dbReference type="Proteomes" id="UP001183202"/>
    </source>
</evidence>
<evidence type="ECO:0000259" key="5">
    <source>
        <dbReference type="Pfam" id="PF11806"/>
    </source>
</evidence>
<comment type="caution">
    <text evidence="6">The sequence shown here is derived from an EMBL/GenBank/DDBJ whole genome shotgun (WGS) entry which is preliminary data.</text>
</comment>
<comment type="similarity">
    <text evidence="4">Belongs to the Fes family.</text>
</comment>
<dbReference type="Gene3D" id="3.40.50.1820">
    <property type="entry name" value="alpha/beta hydrolase"/>
    <property type="match status" value="1"/>
</dbReference>
<dbReference type="InterPro" id="IPR000801">
    <property type="entry name" value="Esterase-like"/>
</dbReference>
<accession>A0ABU2NEW7</accession>
<keyword evidence="3 6" id="KW-0378">Hydrolase</keyword>
<dbReference type="GO" id="GO:0016787">
    <property type="term" value="F:hydrolase activity"/>
    <property type="evidence" value="ECO:0007669"/>
    <property type="project" value="UniProtKB-KW"/>
</dbReference>
<evidence type="ECO:0000256" key="3">
    <source>
        <dbReference type="ARBA" id="ARBA00022801"/>
    </source>
</evidence>
<dbReference type="InterPro" id="IPR029058">
    <property type="entry name" value="AB_hydrolase_fold"/>
</dbReference>
<evidence type="ECO:0000256" key="4">
    <source>
        <dbReference type="ARBA" id="ARBA00024201"/>
    </source>
</evidence>
<reference evidence="7" key="1">
    <citation type="submission" date="2023-07" db="EMBL/GenBank/DDBJ databases">
        <title>30 novel species of actinomycetes from the DSMZ collection.</title>
        <authorList>
            <person name="Nouioui I."/>
        </authorList>
    </citation>
    <scope>NUCLEOTIDE SEQUENCE [LARGE SCALE GENOMIC DNA]</scope>
    <source>
        <strain evidence="7">DSM 45834</strain>
    </source>
</reference>
<dbReference type="InterPro" id="IPR014756">
    <property type="entry name" value="Ig_E-set"/>
</dbReference>
<evidence type="ECO:0000313" key="6">
    <source>
        <dbReference type="EMBL" id="MDT0352137.1"/>
    </source>
</evidence>
<organism evidence="6 7">
    <name type="scientific">Pseudonocardia charpentierae</name>
    <dbReference type="NCBI Taxonomy" id="3075545"/>
    <lineage>
        <taxon>Bacteria</taxon>
        <taxon>Bacillati</taxon>
        <taxon>Actinomycetota</taxon>
        <taxon>Actinomycetes</taxon>
        <taxon>Pseudonocardiales</taxon>
        <taxon>Pseudonocardiaceae</taxon>
        <taxon>Pseudonocardia</taxon>
    </lineage>
</organism>
<dbReference type="Pfam" id="PF00756">
    <property type="entry name" value="Esterase"/>
    <property type="match status" value="1"/>
</dbReference>
<dbReference type="InterPro" id="IPR013783">
    <property type="entry name" value="Ig-like_fold"/>
</dbReference>
<dbReference type="EMBL" id="JAVREJ010000016">
    <property type="protein sequence ID" value="MDT0352137.1"/>
    <property type="molecule type" value="Genomic_DNA"/>
</dbReference>
<feature type="domain" description="Enterochelin esterase N-terminal" evidence="5">
    <location>
        <begin position="40"/>
        <end position="91"/>
    </location>
</feature>
<dbReference type="SUPFAM" id="SSF81296">
    <property type="entry name" value="E set domains"/>
    <property type="match status" value="1"/>
</dbReference>
<dbReference type="Proteomes" id="UP001183202">
    <property type="component" value="Unassembled WGS sequence"/>
</dbReference>
<gene>
    <name evidence="6" type="ORF">RM445_21640</name>
</gene>
<evidence type="ECO:0000256" key="2">
    <source>
        <dbReference type="ARBA" id="ARBA00022490"/>
    </source>
</evidence>
<comment type="subcellular location">
    <subcellularLocation>
        <location evidence="1">Cytoplasm</location>
    </subcellularLocation>
</comment>
<keyword evidence="7" id="KW-1185">Reference proteome</keyword>
<dbReference type="SUPFAM" id="SSF53474">
    <property type="entry name" value="alpha/beta-Hydrolases"/>
    <property type="match status" value="1"/>
</dbReference>
<dbReference type="InterPro" id="IPR050583">
    <property type="entry name" value="Mycobacterial_A85_antigen"/>
</dbReference>
<dbReference type="Gene3D" id="2.60.40.10">
    <property type="entry name" value="Immunoglobulins"/>
    <property type="match status" value="1"/>
</dbReference>
<proteinExistence type="inferred from homology"/>
<dbReference type="RefSeq" id="WP_311558642.1">
    <property type="nucleotide sequence ID" value="NZ_JAVREJ010000016.1"/>
</dbReference>
<dbReference type="PANTHER" id="PTHR48098:SF3">
    <property type="entry name" value="IRON(III) ENTEROBACTIN ESTERASE"/>
    <property type="match status" value="1"/>
</dbReference>